<gene>
    <name evidence="1" type="primary">Cnig_chr_V.g20097</name>
    <name evidence="1" type="ORF">B9Z55_020097</name>
</gene>
<dbReference type="AlphaFoldDB" id="A0A2G5TL75"/>
<reference evidence="2" key="1">
    <citation type="submission" date="2017-10" db="EMBL/GenBank/DDBJ databases">
        <title>Rapid genome shrinkage in a self-fertile nematode reveals novel sperm competition proteins.</title>
        <authorList>
            <person name="Yin D."/>
            <person name="Schwarz E.M."/>
            <person name="Thomas C.G."/>
            <person name="Felde R.L."/>
            <person name="Korf I.F."/>
            <person name="Cutter A.D."/>
            <person name="Schartner C.M."/>
            <person name="Ralston E.J."/>
            <person name="Meyer B.J."/>
            <person name="Haag E.S."/>
        </authorList>
    </citation>
    <scope>NUCLEOTIDE SEQUENCE [LARGE SCALE GENOMIC DNA]</scope>
    <source>
        <strain evidence="2">JU1422</strain>
    </source>
</reference>
<protein>
    <submittedName>
        <fullName evidence="1">Uncharacterized protein</fullName>
    </submittedName>
</protein>
<keyword evidence="2" id="KW-1185">Reference proteome</keyword>
<dbReference type="Proteomes" id="UP000230233">
    <property type="component" value="Chromosome V"/>
</dbReference>
<evidence type="ECO:0000313" key="2">
    <source>
        <dbReference type="Proteomes" id="UP000230233"/>
    </source>
</evidence>
<accession>A0A2G5TL75</accession>
<dbReference type="EMBL" id="PDUG01000005">
    <property type="protein sequence ID" value="PIC28054.1"/>
    <property type="molecule type" value="Genomic_DNA"/>
</dbReference>
<sequence>MKAISDVMLDQHPNATLVIYLVGIPDGSFTVLQKFFKDLNIKSGISGITLYNDHYPQRGDLDKVFIPHNSSCHFDY</sequence>
<organism evidence="1 2">
    <name type="scientific">Caenorhabditis nigoni</name>
    <dbReference type="NCBI Taxonomy" id="1611254"/>
    <lineage>
        <taxon>Eukaryota</taxon>
        <taxon>Metazoa</taxon>
        <taxon>Ecdysozoa</taxon>
        <taxon>Nematoda</taxon>
        <taxon>Chromadorea</taxon>
        <taxon>Rhabditida</taxon>
        <taxon>Rhabditina</taxon>
        <taxon>Rhabditomorpha</taxon>
        <taxon>Rhabditoidea</taxon>
        <taxon>Rhabditidae</taxon>
        <taxon>Peloderinae</taxon>
        <taxon>Caenorhabditis</taxon>
    </lineage>
</organism>
<comment type="caution">
    <text evidence="1">The sequence shown here is derived from an EMBL/GenBank/DDBJ whole genome shotgun (WGS) entry which is preliminary data.</text>
</comment>
<name>A0A2G5TL75_9PELO</name>
<evidence type="ECO:0000313" key="1">
    <source>
        <dbReference type="EMBL" id="PIC28054.1"/>
    </source>
</evidence>
<proteinExistence type="predicted"/>
<dbReference type="OrthoDB" id="5871931at2759"/>